<dbReference type="EMBL" id="SDMP01000002">
    <property type="protein sequence ID" value="RYR70983.1"/>
    <property type="molecule type" value="Genomic_DNA"/>
</dbReference>
<keyword evidence="4 5" id="KW-0408">Iron</keyword>
<comment type="similarity">
    <text evidence="1 6">Belongs to the cytochrome P450 family.</text>
</comment>
<dbReference type="AlphaFoldDB" id="A0A445E6M1"/>
<dbReference type="GO" id="GO:0016705">
    <property type="term" value="F:oxidoreductase activity, acting on paired donors, with incorporation or reduction of molecular oxygen"/>
    <property type="evidence" value="ECO:0007669"/>
    <property type="project" value="InterPro"/>
</dbReference>
<keyword evidence="9" id="KW-1185">Reference proteome</keyword>
<dbReference type="Gene3D" id="1.10.630.10">
    <property type="entry name" value="Cytochrome P450"/>
    <property type="match status" value="1"/>
</dbReference>
<keyword evidence="2 5" id="KW-0479">Metal-binding</keyword>
<keyword evidence="7" id="KW-0472">Membrane</keyword>
<reference evidence="8 9" key="1">
    <citation type="submission" date="2019-01" db="EMBL/GenBank/DDBJ databases">
        <title>Sequencing of cultivated peanut Arachis hypogaea provides insights into genome evolution and oil improvement.</title>
        <authorList>
            <person name="Chen X."/>
        </authorList>
    </citation>
    <scope>NUCLEOTIDE SEQUENCE [LARGE SCALE GENOMIC DNA]</scope>
    <source>
        <strain evidence="9">cv. Fuhuasheng</strain>
        <tissue evidence="8">Leaves</tissue>
    </source>
</reference>
<comment type="cofactor">
    <cofactor evidence="5">
        <name>heme</name>
        <dbReference type="ChEBI" id="CHEBI:30413"/>
    </cofactor>
</comment>
<dbReference type="GO" id="GO:0004497">
    <property type="term" value="F:monooxygenase activity"/>
    <property type="evidence" value="ECO:0007669"/>
    <property type="project" value="UniProtKB-KW"/>
</dbReference>
<keyword evidence="7" id="KW-0812">Transmembrane</keyword>
<dbReference type="InterPro" id="IPR001128">
    <property type="entry name" value="Cyt_P450"/>
</dbReference>
<evidence type="ECO:0000256" key="6">
    <source>
        <dbReference type="RuleBase" id="RU000461"/>
    </source>
</evidence>
<dbReference type="PRINTS" id="PR00385">
    <property type="entry name" value="P450"/>
</dbReference>
<gene>
    <name evidence="8" type="ORF">Ahy_A02g005289</name>
</gene>
<dbReference type="CDD" id="cd11073">
    <property type="entry name" value="CYP76-like"/>
    <property type="match status" value="1"/>
</dbReference>
<evidence type="ECO:0000313" key="8">
    <source>
        <dbReference type="EMBL" id="RYR70983.1"/>
    </source>
</evidence>
<evidence type="ECO:0000256" key="5">
    <source>
        <dbReference type="PIRSR" id="PIRSR602401-1"/>
    </source>
</evidence>
<sequence length="523" mass="59525">MEILIILFIISFVSAIIPLFLFISSFYNGIQSSKTYYSKLPLPPGPHPYPIIGNILKLFGTNNPLEAITHLSKTYGPIMTLKLASITTIVISSPQIAKEALHKNDALFSGRKLPVITTWSQSLEDFSKTSLVWMPASAAKWRILRRACATKIFSPQQLDSTQCIRKRKVQDLLNYVHECCIKGEAFDIGEAIFTTIINSMSNTLLSMDLAHYNYFDNNKFHEFKEIMIGLTKETGRPSVSDFLPFLRLLDPQGTRSSTKINFEKMLEFLNSVIEERMHSSSDESRMNFNECNDVLDSFLDLIKQESSELNLNDVIYLFVDLFMAGIDTTSSTLEWAMAELLHNPEKMFKVRAELHQALGKNGKIEESNISKLPYLNAIVKETLRLHPPAPFLIPHKAIDYVELGGFTVPKNAQILVNVWSMGRDSSIWANPNSFEPERFLDSDIDFKGKNFEYIPFGVGRRICPGLPFASRSIHFILASLLYHFHWKLADEMKPQDMDMNYTFGFTLHKTQPLRVLPQSLVVS</sequence>
<comment type="caution">
    <text evidence="8">The sequence shown here is derived from an EMBL/GenBank/DDBJ whole genome shotgun (WGS) entry which is preliminary data.</text>
</comment>
<proteinExistence type="inferred from homology"/>
<dbReference type="InterPro" id="IPR036396">
    <property type="entry name" value="Cyt_P450_sf"/>
</dbReference>
<keyword evidence="7" id="KW-1133">Transmembrane helix</keyword>
<evidence type="ECO:0000256" key="1">
    <source>
        <dbReference type="ARBA" id="ARBA00010617"/>
    </source>
</evidence>
<feature type="binding site" description="axial binding residue" evidence="5">
    <location>
        <position position="463"/>
    </location>
    <ligand>
        <name>heme</name>
        <dbReference type="ChEBI" id="CHEBI:30413"/>
    </ligand>
    <ligandPart>
        <name>Fe</name>
        <dbReference type="ChEBI" id="CHEBI:18248"/>
    </ligandPart>
</feature>
<feature type="transmembrane region" description="Helical" evidence="7">
    <location>
        <begin position="6"/>
        <end position="30"/>
    </location>
</feature>
<dbReference type="OrthoDB" id="3705915at2759"/>
<dbReference type="STRING" id="3818.A0A445E6M1"/>
<keyword evidence="6" id="KW-0503">Monooxygenase</keyword>
<name>A0A445E6M1_ARAHY</name>
<dbReference type="Pfam" id="PF00067">
    <property type="entry name" value="p450"/>
    <property type="match status" value="1"/>
</dbReference>
<keyword evidence="5 6" id="KW-0349">Heme</keyword>
<dbReference type="SMR" id="A0A445E6M1"/>
<dbReference type="GO" id="GO:0005506">
    <property type="term" value="F:iron ion binding"/>
    <property type="evidence" value="ECO:0007669"/>
    <property type="project" value="InterPro"/>
</dbReference>
<keyword evidence="3 6" id="KW-0560">Oxidoreductase</keyword>
<dbReference type="FunFam" id="1.10.630.10:FF:000007">
    <property type="entry name" value="Cytochrome P450 76C4"/>
    <property type="match status" value="1"/>
</dbReference>
<evidence type="ECO:0000256" key="7">
    <source>
        <dbReference type="SAM" id="Phobius"/>
    </source>
</evidence>
<evidence type="ECO:0000313" key="9">
    <source>
        <dbReference type="Proteomes" id="UP000289738"/>
    </source>
</evidence>
<evidence type="ECO:0008006" key="10">
    <source>
        <dbReference type="Google" id="ProtNLM"/>
    </source>
</evidence>
<dbReference type="SUPFAM" id="SSF48264">
    <property type="entry name" value="Cytochrome P450"/>
    <property type="match status" value="1"/>
</dbReference>
<dbReference type="PRINTS" id="PR00463">
    <property type="entry name" value="EP450I"/>
</dbReference>
<organism evidence="8 9">
    <name type="scientific">Arachis hypogaea</name>
    <name type="common">Peanut</name>
    <dbReference type="NCBI Taxonomy" id="3818"/>
    <lineage>
        <taxon>Eukaryota</taxon>
        <taxon>Viridiplantae</taxon>
        <taxon>Streptophyta</taxon>
        <taxon>Embryophyta</taxon>
        <taxon>Tracheophyta</taxon>
        <taxon>Spermatophyta</taxon>
        <taxon>Magnoliopsida</taxon>
        <taxon>eudicotyledons</taxon>
        <taxon>Gunneridae</taxon>
        <taxon>Pentapetalae</taxon>
        <taxon>rosids</taxon>
        <taxon>fabids</taxon>
        <taxon>Fabales</taxon>
        <taxon>Fabaceae</taxon>
        <taxon>Papilionoideae</taxon>
        <taxon>50 kb inversion clade</taxon>
        <taxon>dalbergioids sensu lato</taxon>
        <taxon>Dalbergieae</taxon>
        <taxon>Pterocarpus clade</taxon>
        <taxon>Arachis</taxon>
    </lineage>
</organism>
<protein>
    <recommendedName>
        <fullName evidence="10">Cytochrome P450</fullName>
    </recommendedName>
</protein>
<dbReference type="PROSITE" id="PS00086">
    <property type="entry name" value="CYTOCHROME_P450"/>
    <property type="match status" value="1"/>
</dbReference>
<dbReference type="InterPro" id="IPR002401">
    <property type="entry name" value="Cyt_P450_E_grp-I"/>
</dbReference>
<evidence type="ECO:0000256" key="2">
    <source>
        <dbReference type="ARBA" id="ARBA00022723"/>
    </source>
</evidence>
<dbReference type="InterPro" id="IPR017972">
    <property type="entry name" value="Cyt_P450_CS"/>
</dbReference>
<evidence type="ECO:0000256" key="4">
    <source>
        <dbReference type="ARBA" id="ARBA00023004"/>
    </source>
</evidence>
<accession>A0A445E6M1</accession>
<dbReference type="PANTHER" id="PTHR47950">
    <property type="entry name" value="CYTOCHROME P450, FAMILY 76, SUBFAMILY C, POLYPEPTIDE 5-RELATED"/>
    <property type="match status" value="1"/>
</dbReference>
<dbReference type="Gramene" id="arahy.Tifrunner.gnm2.ann2.Ah02g341300.1">
    <property type="protein sequence ID" value="arahy.Tifrunner.gnm2.ann2.Ah02g341300.1-CDS"/>
    <property type="gene ID" value="arahy.Tifrunner.gnm2.ann2.Ah02g341300"/>
</dbReference>
<dbReference type="Proteomes" id="UP000289738">
    <property type="component" value="Chromosome A02"/>
</dbReference>
<dbReference type="GO" id="GO:0020037">
    <property type="term" value="F:heme binding"/>
    <property type="evidence" value="ECO:0007669"/>
    <property type="project" value="InterPro"/>
</dbReference>
<evidence type="ECO:0000256" key="3">
    <source>
        <dbReference type="ARBA" id="ARBA00023002"/>
    </source>
</evidence>
<dbReference type="PANTHER" id="PTHR47950:SF30">
    <property type="entry name" value="CYTOCHROME P450 FAMILY PROTEIN"/>
    <property type="match status" value="1"/>
</dbReference>